<feature type="region of interest" description="Disordered" evidence="1">
    <location>
        <begin position="32"/>
        <end position="62"/>
    </location>
</feature>
<proteinExistence type="predicted"/>
<evidence type="ECO:0000313" key="2">
    <source>
        <dbReference type="EMBL" id="KAL2636009.1"/>
    </source>
</evidence>
<dbReference type="EMBL" id="JBHFFA010000003">
    <property type="protein sequence ID" value="KAL2636009.1"/>
    <property type="molecule type" value="Genomic_DNA"/>
</dbReference>
<protein>
    <submittedName>
        <fullName evidence="2">Uncharacterized protein</fullName>
    </submittedName>
</protein>
<feature type="compositionally biased region" description="Basic and acidic residues" evidence="1">
    <location>
        <begin position="115"/>
        <end position="128"/>
    </location>
</feature>
<accession>A0ABD1Z1P1</accession>
<keyword evidence="3" id="KW-1185">Reference proteome</keyword>
<evidence type="ECO:0000313" key="3">
    <source>
        <dbReference type="Proteomes" id="UP001605036"/>
    </source>
</evidence>
<organism evidence="2 3">
    <name type="scientific">Riccia fluitans</name>
    <dbReference type="NCBI Taxonomy" id="41844"/>
    <lineage>
        <taxon>Eukaryota</taxon>
        <taxon>Viridiplantae</taxon>
        <taxon>Streptophyta</taxon>
        <taxon>Embryophyta</taxon>
        <taxon>Marchantiophyta</taxon>
        <taxon>Marchantiopsida</taxon>
        <taxon>Marchantiidae</taxon>
        <taxon>Marchantiales</taxon>
        <taxon>Ricciaceae</taxon>
        <taxon>Riccia</taxon>
    </lineage>
</organism>
<name>A0ABD1Z1P1_9MARC</name>
<dbReference type="Proteomes" id="UP001605036">
    <property type="component" value="Unassembled WGS sequence"/>
</dbReference>
<feature type="region of interest" description="Disordered" evidence="1">
    <location>
        <begin position="102"/>
        <end position="128"/>
    </location>
</feature>
<dbReference type="AlphaFoldDB" id="A0ABD1Z1P1"/>
<sequence length="182" mass="20373">MRSDRPVDPRNRTYRPRRAKVHPLWASVAAWARSTQSDNSDKVNSAPAGAERTREAESKPYTPFELREPDKIRIVITQVKSQFLSRWPAVQLGRTPAVARTGTNWGTLADPGQENEGKGESDADGHDKYPIISIKPEWTSSGLQQRFFPLAVGDHNDTLKKAVTKAAWDETKHATGSHFSLR</sequence>
<reference evidence="2 3" key="1">
    <citation type="submission" date="2024-09" db="EMBL/GenBank/DDBJ databases">
        <title>Chromosome-scale assembly of Riccia fluitans.</title>
        <authorList>
            <person name="Paukszto L."/>
            <person name="Sawicki J."/>
            <person name="Karawczyk K."/>
            <person name="Piernik-Szablinska J."/>
            <person name="Szczecinska M."/>
            <person name="Mazdziarz M."/>
        </authorList>
    </citation>
    <scope>NUCLEOTIDE SEQUENCE [LARGE SCALE GENOMIC DNA]</scope>
    <source>
        <strain evidence="2">Rf_01</strain>
        <tissue evidence="2">Aerial parts of the thallus</tissue>
    </source>
</reference>
<evidence type="ECO:0000256" key="1">
    <source>
        <dbReference type="SAM" id="MobiDB-lite"/>
    </source>
</evidence>
<gene>
    <name evidence="2" type="ORF">R1flu_007488</name>
</gene>
<comment type="caution">
    <text evidence="2">The sequence shown here is derived from an EMBL/GenBank/DDBJ whole genome shotgun (WGS) entry which is preliminary data.</text>
</comment>